<dbReference type="Gene3D" id="1.20.1340.10">
    <property type="entry name" value="dopa decarboxylase, N-terminal domain"/>
    <property type="match status" value="1"/>
</dbReference>
<dbReference type="FunFam" id="1.20.1340.10:FF:000001">
    <property type="entry name" value="Histidine decarboxylase"/>
    <property type="match status" value="1"/>
</dbReference>
<keyword evidence="12" id="KW-1185">Reference proteome</keyword>
<evidence type="ECO:0000256" key="2">
    <source>
        <dbReference type="ARBA" id="ARBA00009533"/>
    </source>
</evidence>
<dbReference type="Proteomes" id="UP000700334">
    <property type="component" value="Unassembled WGS sequence"/>
</dbReference>
<dbReference type="OrthoDB" id="639767at2759"/>
<dbReference type="GO" id="GO:0042423">
    <property type="term" value="P:catecholamine biosynthetic process"/>
    <property type="evidence" value="ECO:0007669"/>
    <property type="project" value="UniProtKB-KW"/>
</dbReference>
<dbReference type="PRINTS" id="PR00800">
    <property type="entry name" value="YHDCRBOXLASE"/>
</dbReference>
<evidence type="ECO:0000256" key="6">
    <source>
        <dbReference type="ARBA" id="ARBA00022793"/>
    </source>
</evidence>
<evidence type="ECO:0000256" key="7">
    <source>
        <dbReference type="ARBA" id="ARBA00022898"/>
    </source>
</evidence>
<dbReference type="GO" id="GO:0001694">
    <property type="term" value="P:histamine biosynthetic process"/>
    <property type="evidence" value="ECO:0007669"/>
    <property type="project" value="TreeGrafter"/>
</dbReference>
<dbReference type="GO" id="GO:0005737">
    <property type="term" value="C:cytoplasm"/>
    <property type="evidence" value="ECO:0007669"/>
    <property type="project" value="TreeGrafter"/>
</dbReference>
<comment type="similarity">
    <text evidence="2">Belongs to the group II decarboxylase family.</text>
</comment>
<comment type="caution">
    <text evidence="11">The sequence shown here is derived from an EMBL/GenBank/DDBJ whole genome shotgun (WGS) entry which is preliminary data.</text>
</comment>
<dbReference type="GO" id="GO:0030170">
    <property type="term" value="F:pyridoxal phosphate binding"/>
    <property type="evidence" value="ECO:0007669"/>
    <property type="project" value="InterPro"/>
</dbReference>
<proteinExistence type="inferred from homology"/>
<dbReference type="GO" id="GO:0004398">
    <property type="term" value="F:histidine decarboxylase activity"/>
    <property type="evidence" value="ECO:0007669"/>
    <property type="project" value="UniProtKB-EC"/>
</dbReference>
<organism evidence="11 12">
    <name type="scientific">Galemys pyrenaicus</name>
    <name type="common">Iberian desman</name>
    <name type="synonym">Pyrenean desman</name>
    <dbReference type="NCBI Taxonomy" id="202257"/>
    <lineage>
        <taxon>Eukaryota</taxon>
        <taxon>Metazoa</taxon>
        <taxon>Chordata</taxon>
        <taxon>Craniata</taxon>
        <taxon>Vertebrata</taxon>
        <taxon>Euteleostomi</taxon>
        <taxon>Mammalia</taxon>
        <taxon>Eutheria</taxon>
        <taxon>Laurasiatheria</taxon>
        <taxon>Eulipotyphla</taxon>
        <taxon>Talpidae</taxon>
        <taxon>Galemys</taxon>
    </lineage>
</organism>
<name>A0A8J5ZQR2_GALPY</name>
<evidence type="ECO:0000256" key="10">
    <source>
        <dbReference type="PIRSR" id="PIRSR602129-50"/>
    </source>
</evidence>
<dbReference type="InterPro" id="IPR015424">
    <property type="entry name" value="PyrdxlP-dep_Trfase"/>
</dbReference>
<gene>
    <name evidence="11" type="ORF">J0S82_001125</name>
</gene>
<dbReference type="Pfam" id="PF00282">
    <property type="entry name" value="Pyridoxal_deC"/>
    <property type="match status" value="1"/>
</dbReference>
<dbReference type="InterPro" id="IPR010977">
    <property type="entry name" value="Aromatic_deC"/>
</dbReference>
<dbReference type="AlphaFoldDB" id="A0A8J5ZQR2"/>
<protein>
    <recommendedName>
        <fullName evidence="9">Histidine decarboxylase</fullName>
        <ecNumber evidence="4">4.1.1.22</ecNumber>
    </recommendedName>
</protein>
<comment type="cofactor">
    <cofactor evidence="1 10">
        <name>pyridoxal 5'-phosphate</name>
        <dbReference type="ChEBI" id="CHEBI:597326"/>
    </cofactor>
</comment>
<dbReference type="FunFam" id="3.40.640.10:FF:000025">
    <property type="entry name" value="Histidine decarboxylase"/>
    <property type="match status" value="1"/>
</dbReference>
<evidence type="ECO:0000256" key="3">
    <source>
        <dbReference type="ARBA" id="ARBA00011738"/>
    </source>
</evidence>
<dbReference type="InterPro" id="IPR021115">
    <property type="entry name" value="Pyridoxal-P_BS"/>
</dbReference>
<dbReference type="FunFam" id="3.90.1150.10:FF:000018">
    <property type="entry name" value="Histidine decarboxylase"/>
    <property type="match status" value="1"/>
</dbReference>
<feature type="modified residue" description="N6-(pyridoxal phosphate)lysine" evidence="10">
    <location>
        <position position="320"/>
    </location>
</feature>
<comment type="subunit">
    <text evidence="3">Homodimer.</text>
</comment>
<dbReference type="SUPFAM" id="SSF53383">
    <property type="entry name" value="PLP-dependent transferases"/>
    <property type="match status" value="1"/>
</dbReference>
<dbReference type="EC" id="4.1.1.22" evidence="4"/>
<evidence type="ECO:0000256" key="4">
    <source>
        <dbReference type="ARBA" id="ARBA00012320"/>
    </source>
</evidence>
<dbReference type="InterPro" id="IPR015421">
    <property type="entry name" value="PyrdxlP-dep_Trfase_major"/>
</dbReference>
<dbReference type="Gene3D" id="3.90.1150.10">
    <property type="entry name" value="Aspartate Aminotransferase, domain 1"/>
    <property type="match status" value="1"/>
</dbReference>
<sequence>MEPEEYRKRGGWVRGCESVFSALLVGKEMVDYICQYLSTVRERRVTPDVQPGYLRAQLPESAPEDPDSWDSIFGDIERIIMPGVVHWQSPHMHAYYPALTSWPSLLGDMLADAINCLGFTWASSPACTELEMNIMDWLAKMLGLPEHFLHYHPGSQGGGVLQSTVSESTLIALLAARKNKILEMKTSEPEADESSLNARFIAYASDQAHSSVEKAGLISLVKMKFLPVDDNFSLRGEVLQKAIKEDKERGLVPIFVCATLGTTGVCAFDCLSELGPVCAREGVWLHIDAAYAGTAFLCPEFRGFLKGIEYADSFTFNPSKWMMVHFDCTGFWVKDKYKLQQTFSVNPIYLRHANSGAATDFMHWQIPLSRRFRSIKLWFVIRSFGVKKLQAHVRHGTEMAKYFESLVRNDPFFEIPAQRHLGLVVFRLKGPNCLTESVLKEIAKSGRLFLIPATVQDKLIIRFTVTSQFTTRDDILRDWKLIQEAATLILSQHCTSQPSPQVGNLIPQTWGPTPMTNGMSLQSVNEVGDDPTQASKIIKQPQRMGASPVRREDSGHLETLLDPLDDCFSEEAPDVTKHKLSSFLFNYLSVQNKKKAVRSLSCNSVPASAQKPLPTDVKNGGSSRVRIFSRFPEEMMMLKKSAFKKLIKFYSVPSFPECSSHCGLQLPCCPLQAMV</sequence>
<dbReference type="PANTHER" id="PTHR11999:SF68">
    <property type="entry name" value="HISTIDINE DECARBOXYLASE"/>
    <property type="match status" value="1"/>
</dbReference>
<dbReference type="PROSITE" id="PS00392">
    <property type="entry name" value="DDC_GAD_HDC_YDC"/>
    <property type="match status" value="1"/>
</dbReference>
<dbReference type="CDD" id="cd06450">
    <property type="entry name" value="DOPA_deC_like"/>
    <property type="match status" value="1"/>
</dbReference>
<evidence type="ECO:0000313" key="12">
    <source>
        <dbReference type="Proteomes" id="UP000700334"/>
    </source>
</evidence>
<dbReference type="EMBL" id="JAGFMF010012266">
    <property type="protein sequence ID" value="KAG8505321.1"/>
    <property type="molecule type" value="Genomic_DNA"/>
</dbReference>
<dbReference type="PANTHER" id="PTHR11999">
    <property type="entry name" value="GROUP II PYRIDOXAL-5-PHOSPHATE DECARBOXYLASE"/>
    <property type="match status" value="1"/>
</dbReference>
<evidence type="ECO:0000256" key="5">
    <source>
        <dbReference type="ARBA" id="ARBA00022584"/>
    </source>
</evidence>
<keyword evidence="8" id="KW-0456">Lyase</keyword>
<accession>A0A8J5ZQR2</accession>
<dbReference type="Gene3D" id="3.40.640.10">
    <property type="entry name" value="Type I PLP-dependent aspartate aminotransferase-like (Major domain)"/>
    <property type="match status" value="1"/>
</dbReference>
<dbReference type="GO" id="GO:0006548">
    <property type="term" value="P:L-histidine catabolic process"/>
    <property type="evidence" value="ECO:0007669"/>
    <property type="project" value="TreeGrafter"/>
</dbReference>
<evidence type="ECO:0000256" key="8">
    <source>
        <dbReference type="ARBA" id="ARBA00023239"/>
    </source>
</evidence>
<dbReference type="InterPro" id="IPR015422">
    <property type="entry name" value="PyrdxlP-dep_Trfase_small"/>
</dbReference>
<keyword evidence="5" id="KW-0127">Catecholamine biosynthesis</keyword>
<keyword evidence="6" id="KW-0210">Decarboxylase</keyword>
<evidence type="ECO:0000256" key="1">
    <source>
        <dbReference type="ARBA" id="ARBA00001933"/>
    </source>
</evidence>
<evidence type="ECO:0000313" key="11">
    <source>
        <dbReference type="EMBL" id="KAG8505321.1"/>
    </source>
</evidence>
<dbReference type="InterPro" id="IPR002129">
    <property type="entry name" value="PyrdxlP-dep_de-COase"/>
</dbReference>
<evidence type="ECO:0000256" key="9">
    <source>
        <dbReference type="ARBA" id="ARBA00039946"/>
    </source>
</evidence>
<reference evidence="11" key="1">
    <citation type="journal article" date="2021" name="Evol. Appl.">
        <title>The genome of the Pyrenean desman and the effects of bottlenecks and inbreeding on the genomic landscape of an endangered species.</title>
        <authorList>
            <person name="Escoda L."/>
            <person name="Castresana J."/>
        </authorList>
    </citation>
    <scope>NUCLEOTIDE SEQUENCE</scope>
    <source>
        <strain evidence="11">IBE-C5619</strain>
    </source>
</reference>
<keyword evidence="7 10" id="KW-0663">Pyridoxal phosphate</keyword>